<protein>
    <submittedName>
        <fullName evidence="1">Uncharacterized protein</fullName>
    </submittedName>
</protein>
<accession>A0AC60P4W5</accession>
<evidence type="ECO:0000313" key="1">
    <source>
        <dbReference type="EMBL" id="KAG0414439.1"/>
    </source>
</evidence>
<sequence length="278" mass="30187">MSRRLAVVEDSSDTEELSDNQGIHQQPNVPVSRRSLEYPPEEGDVVRRIKFAGKPTLAMIREALEFHDDKKGSAPISLFAWIVGKYGQDEKRFKPSFRRAFLKGIEEGVLVRTNATKTKEGLTGRVKLAPAVPKHAQKPRKHAAKKAKDAPVEDPEDEGSSASEAPAIPKPPAKPKAPKKVKALVPQVVSDAEEGHDAAQVAAVKAPKAKAGRPRKKPAEKKEEGPPPVKTKQRAGRKKAPSADFEQEADSEADQEVPAKAAAAKGRPQALRSRRNAL</sequence>
<comment type="caution">
    <text evidence="1">The sequence shown here is derived from an EMBL/GenBank/DDBJ whole genome shotgun (WGS) entry which is preliminary data.</text>
</comment>
<name>A0AC60P4W5_IXOPE</name>
<dbReference type="EMBL" id="JABSTQ010011178">
    <property type="protein sequence ID" value="KAG0414439.1"/>
    <property type="molecule type" value="Genomic_DNA"/>
</dbReference>
<organism evidence="1 2">
    <name type="scientific">Ixodes persulcatus</name>
    <name type="common">Taiga tick</name>
    <dbReference type="NCBI Taxonomy" id="34615"/>
    <lineage>
        <taxon>Eukaryota</taxon>
        <taxon>Metazoa</taxon>
        <taxon>Ecdysozoa</taxon>
        <taxon>Arthropoda</taxon>
        <taxon>Chelicerata</taxon>
        <taxon>Arachnida</taxon>
        <taxon>Acari</taxon>
        <taxon>Parasitiformes</taxon>
        <taxon>Ixodida</taxon>
        <taxon>Ixodoidea</taxon>
        <taxon>Ixodidae</taxon>
        <taxon>Ixodinae</taxon>
        <taxon>Ixodes</taxon>
    </lineage>
</organism>
<gene>
    <name evidence="1" type="ORF">HPB47_008383</name>
</gene>
<proteinExistence type="predicted"/>
<dbReference type="Proteomes" id="UP000805193">
    <property type="component" value="Unassembled WGS sequence"/>
</dbReference>
<reference evidence="1 2" key="1">
    <citation type="journal article" date="2020" name="Cell">
        <title>Large-Scale Comparative Analyses of Tick Genomes Elucidate Their Genetic Diversity and Vector Capacities.</title>
        <authorList>
            <consortium name="Tick Genome and Microbiome Consortium (TIGMIC)"/>
            <person name="Jia N."/>
            <person name="Wang J."/>
            <person name="Shi W."/>
            <person name="Du L."/>
            <person name="Sun Y."/>
            <person name="Zhan W."/>
            <person name="Jiang J.F."/>
            <person name="Wang Q."/>
            <person name="Zhang B."/>
            <person name="Ji P."/>
            <person name="Bell-Sakyi L."/>
            <person name="Cui X.M."/>
            <person name="Yuan T.T."/>
            <person name="Jiang B.G."/>
            <person name="Yang W.F."/>
            <person name="Lam T.T."/>
            <person name="Chang Q.C."/>
            <person name="Ding S.J."/>
            <person name="Wang X.J."/>
            <person name="Zhu J.G."/>
            <person name="Ruan X.D."/>
            <person name="Zhao L."/>
            <person name="Wei J.T."/>
            <person name="Ye R.Z."/>
            <person name="Que T.C."/>
            <person name="Du C.H."/>
            <person name="Zhou Y.H."/>
            <person name="Cheng J.X."/>
            <person name="Dai P.F."/>
            <person name="Guo W.B."/>
            <person name="Han X.H."/>
            <person name="Huang E.J."/>
            <person name="Li L.F."/>
            <person name="Wei W."/>
            <person name="Gao Y.C."/>
            <person name="Liu J.Z."/>
            <person name="Shao H.Z."/>
            <person name="Wang X."/>
            <person name="Wang C.C."/>
            <person name="Yang T.C."/>
            <person name="Huo Q.B."/>
            <person name="Li W."/>
            <person name="Chen H.Y."/>
            <person name="Chen S.E."/>
            <person name="Zhou L.G."/>
            <person name="Ni X.B."/>
            <person name="Tian J.H."/>
            <person name="Sheng Y."/>
            <person name="Liu T."/>
            <person name="Pan Y.S."/>
            <person name="Xia L.Y."/>
            <person name="Li J."/>
            <person name="Zhao F."/>
            <person name="Cao W.C."/>
        </authorList>
    </citation>
    <scope>NUCLEOTIDE SEQUENCE [LARGE SCALE GENOMIC DNA]</scope>
    <source>
        <strain evidence="1">Iper-2018</strain>
    </source>
</reference>
<evidence type="ECO:0000313" key="2">
    <source>
        <dbReference type="Proteomes" id="UP000805193"/>
    </source>
</evidence>
<keyword evidence="2" id="KW-1185">Reference proteome</keyword>